<gene>
    <name evidence="1" type="ORF">DAMNIGENAA_00840</name>
</gene>
<evidence type="ECO:0008006" key="3">
    <source>
        <dbReference type="Google" id="ProtNLM"/>
    </source>
</evidence>
<organism evidence="1 2">
    <name type="scientific">Desulforhabdus amnigena</name>
    <dbReference type="NCBI Taxonomy" id="40218"/>
    <lineage>
        <taxon>Bacteria</taxon>
        <taxon>Pseudomonadati</taxon>
        <taxon>Thermodesulfobacteriota</taxon>
        <taxon>Syntrophobacteria</taxon>
        <taxon>Syntrophobacterales</taxon>
        <taxon>Syntrophobacteraceae</taxon>
        <taxon>Desulforhabdus</taxon>
    </lineage>
</organism>
<evidence type="ECO:0000313" key="1">
    <source>
        <dbReference type="EMBL" id="GLI32651.1"/>
    </source>
</evidence>
<evidence type="ECO:0000313" key="2">
    <source>
        <dbReference type="Proteomes" id="UP001144372"/>
    </source>
</evidence>
<dbReference type="Proteomes" id="UP001144372">
    <property type="component" value="Unassembled WGS sequence"/>
</dbReference>
<protein>
    <recommendedName>
        <fullName evidence="3">SHOCT domain-containing protein</fullName>
    </recommendedName>
</protein>
<dbReference type="AlphaFoldDB" id="A0A9W6D3X9"/>
<comment type="caution">
    <text evidence="1">The sequence shown here is derived from an EMBL/GenBank/DDBJ whole genome shotgun (WGS) entry which is preliminary data.</text>
</comment>
<sequence>MNRVKWIVLMIFLFFILSINGCGGGGAKNVNEVRSTTLGQELLDLDAAYNKGVISEKEYKDSKKRIMERYK</sequence>
<dbReference type="EMBL" id="BSDR01000001">
    <property type="protein sequence ID" value="GLI32651.1"/>
    <property type="molecule type" value="Genomic_DNA"/>
</dbReference>
<proteinExistence type="predicted"/>
<keyword evidence="2" id="KW-1185">Reference proteome</keyword>
<accession>A0A9W6D3X9</accession>
<reference evidence="1" key="1">
    <citation type="submission" date="2022-12" db="EMBL/GenBank/DDBJ databases">
        <title>Reference genome sequencing for broad-spectrum identification of bacterial and archaeal isolates by mass spectrometry.</title>
        <authorList>
            <person name="Sekiguchi Y."/>
            <person name="Tourlousse D.M."/>
        </authorList>
    </citation>
    <scope>NUCLEOTIDE SEQUENCE</scope>
    <source>
        <strain evidence="1">ASRB1</strain>
    </source>
</reference>
<name>A0A9W6D3X9_9BACT</name>